<accession>A0A6J6C180</accession>
<evidence type="ECO:0000259" key="6">
    <source>
        <dbReference type="Pfam" id="PF01370"/>
    </source>
</evidence>
<dbReference type="GO" id="GO:0003978">
    <property type="term" value="F:UDP-glucose 4-epimerase activity"/>
    <property type="evidence" value="ECO:0007669"/>
    <property type="project" value="InterPro"/>
</dbReference>
<organism evidence="7">
    <name type="scientific">freshwater metagenome</name>
    <dbReference type="NCBI Taxonomy" id="449393"/>
    <lineage>
        <taxon>unclassified sequences</taxon>
        <taxon>metagenomes</taxon>
        <taxon>ecological metagenomes</taxon>
    </lineage>
</organism>
<evidence type="ECO:0000313" key="7">
    <source>
        <dbReference type="EMBL" id="CAB4545090.1"/>
    </source>
</evidence>
<comment type="cofactor">
    <cofactor evidence="1">
        <name>NAD(+)</name>
        <dbReference type="ChEBI" id="CHEBI:57540"/>
    </cofactor>
</comment>
<comment type="similarity">
    <text evidence="2">Belongs to the NAD(P)-dependent epimerase/dehydratase family.</text>
</comment>
<evidence type="ECO:0000256" key="5">
    <source>
        <dbReference type="ARBA" id="ARBA00023277"/>
    </source>
</evidence>
<dbReference type="PANTHER" id="PTHR43725:SF53">
    <property type="entry name" value="UDP-ARABINOSE 4-EPIMERASE 1"/>
    <property type="match status" value="1"/>
</dbReference>
<keyword evidence="4" id="KW-0413">Isomerase</keyword>
<dbReference type="InterPro" id="IPR005886">
    <property type="entry name" value="UDP_G4E"/>
</dbReference>
<evidence type="ECO:0000256" key="2">
    <source>
        <dbReference type="ARBA" id="ARBA00007637"/>
    </source>
</evidence>
<dbReference type="InterPro" id="IPR001509">
    <property type="entry name" value="Epimerase_deHydtase"/>
</dbReference>
<dbReference type="InterPro" id="IPR036291">
    <property type="entry name" value="NAD(P)-bd_dom_sf"/>
</dbReference>
<keyword evidence="5" id="KW-0119">Carbohydrate metabolism</keyword>
<dbReference type="Pfam" id="PF01370">
    <property type="entry name" value="Epimerase"/>
    <property type="match status" value="1"/>
</dbReference>
<name>A0A6J6C180_9ZZZZ</name>
<dbReference type="EMBL" id="CAEZST010000007">
    <property type="protein sequence ID" value="CAB4545090.1"/>
    <property type="molecule type" value="Genomic_DNA"/>
</dbReference>
<dbReference type="SUPFAM" id="SSF51735">
    <property type="entry name" value="NAD(P)-binding Rossmann-fold domains"/>
    <property type="match status" value="1"/>
</dbReference>
<gene>
    <name evidence="7" type="ORF">UFOPK1503_00556</name>
    <name evidence="8" type="ORF">UFOPK1693_01071</name>
</gene>
<dbReference type="GO" id="GO:0033499">
    <property type="term" value="P:galactose catabolic process via UDP-galactose, Leloir pathway"/>
    <property type="evidence" value="ECO:0007669"/>
    <property type="project" value="TreeGrafter"/>
</dbReference>
<dbReference type="AlphaFoldDB" id="A0A6J6C180"/>
<evidence type="ECO:0000313" key="8">
    <source>
        <dbReference type="EMBL" id="CAB4576915.1"/>
    </source>
</evidence>
<keyword evidence="3" id="KW-0520">NAD</keyword>
<evidence type="ECO:0000256" key="3">
    <source>
        <dbReference type="ARBA" id="ARBA00023027"/>
    </source>
</evidence>
<dbReference type="Gene3D" id="3.40.50.720">
    <property type="entry name" value="NAD(P)-binding Rossmann-like Domain"/>
    <property type="match status" value="1"/>
</dbReference>
<evidence type="ECO:0000256" key="1">
    <source>
        <dbReference type="ARBA" id="ARBA00001911"/>
    </source>
</evidence>
<dbReference type="NCBIfam" id="TIGR01179">
    <property type="entry name" value="galE"/>
    <property type="match status" value="1"/>
</dbReference>
<reference evidence="7" key="1">
    <citation type="submission" date="2020-05" db="EMBL/GenBank/DDBJ databases">
        <authorList>
            <person name="Chiriac C."/>
            <person name="Salcher M."/>
            <person name="Ghai R."/>
            <person name="Kavagutti S V."/>
        </authorList>
    </citation>
    <scope>NUCLEOTIDE SEQUENCE</scope>
</reference>
<dbReference type="PANTHER" id="PTHR43725">
    <property type="entry name" value="UDP-GLUCOSE 4-EPIMERASE"/>
    <property type="match status" value="1"/>
</dbReference>
<evidence type="ECO:0000256" key="4">
    <source>
        <dbReference type="ARBA" id="ARBA00023235"/>
    </source>
</evidence>
<dbReference type="EMBL" id="CAEZTO010000027">
    <property type="protein sequence ID" value="CAB4576915.1"/>
    <property type="molecule type" value="Genomic_DNA"/>
</dbReference>
<sequence>MKLLVTGGAGYIGSHIVWQAQQAGLECTVIDNLSTGLGDRVSCEVAQIDLAAESAIGQLEKLLSKGFDAVIHLAARKQVGESVEKPELYFKDNIGGLANLLLAMRSTSHHKLVFSSSAATYGMPNKDSVSEDDPTTPINPYGQTKLIGEWMSANAKQWGLRAVSLRYFNVAGTGKAGLADTAALNLIPIAIGQLRAGKSPVVFGNDYPTPDGSCIRDYVHVNDLALAHIAAVDYLGRESRPFDVFNIGTGKGASVIEVLDELKKVSGLNFQYEVSERRAGDPPKLVANVDRMEKELGLKARYGLTEIIDSAWNL</sequence>
<feature type="domain" description="NAD-dependent epimerase/dehydratase" evidence="6">
    <location>
        <begin position="4"/>
        <end position="248"/>
    </location>
</feature>
<proteinExistence type="inferred from homology"/>
<dbReference type="Gene3D" id="3.90.25.10">
    <property type="entry name" value="UDP-galactose 4-epimerase, domain 1"/>
    <property type="match status" value="1"/>
</dbReference>
<protein>
    <submittedName>
        <fullName evidence="7">Unannotated protein</fullName>
    </submittedName>
</protein>